<proteinExistence type="predicted"/>
<sequence>MMERQALSERLVDQLLATLQAMPNVTSRLAEGGPPDAKPKVDAVVMLSLPNTAYTVLVEMKRTVYPRDARDAIWKCEMLRETRKPLPNTVTAMPMVVAESISDEAKALLRSERVAYFDSGGSLFFDAPGAYLYVDKATPKAIRKTVGSLFAGKRAQVMHALLTHHHEWLGVTALAKLAHVSPATTSEVLRETERFDWLQVRGQGPSKERMLMEPRALLDTWAKQEKSTAVATQRYYVPRLKGNELVAQLDRCMTDAQTEYVLTAEAAAQRYAPYLSQLSLVRCRAGATRADRQALESLGARPVEEGANLEVAPLQVPGDLLFRERIDEAWLASPVLVYLDLLRNEGRAKELAEHLRQTKLGY</sequence>
<organism evidence="1 2">
    <name type="scientific">Ralstonia solanacearum IPO1609</name>
    <dbReference type="NCBI Taxonomy" id="564066"/>
    <lineage>
        <taxon>Bacteria</taxon>
        <taxon>Pseudomonadati</taxon>
        <taxon>Pseudomonadota</taxon>
        <taxon>Betaproteobacteria</taxon>
        <taxon>Burkholderiales</taxon>
        <taxon>Burkholderiaceae</taxon>
        <taxon>Ralstonia</taxon>
        <taxon>Ralstonia solanacearum species complex</taxon>
    </lineage>
</organism>
<dbReference type="EMBL" id="LN651281">
    <property type="protein sequence ID" value="CEJ17575.1"/>
    <property type="molecule type" value="Genomic_DNA"/>
</dbReference>
<reference evidence="1" key="1">
    <citation type="submission" date="2014-11" db="EMBL/GenBank/DDBJ databases">
        <authorList>
            <person name="Genoscope - CEA"/>
        </authorList>
    </citation>
    <scope>NUCLEOTIDE SEQUENCE</scope>
    <source>
        <strain evidence="1">IPO1609</strain>
    </source>
</reference>
<name>A0A7U7JEX8_RALSL</name>
<reference evidence="1" key="2">
    <citation type="submission" date="2022-04" db="EMBL/GenBank/DDBJ databases">
        <title>Genomic draft of R. solanacearum strain IPO1609, a phylotype IIB1/biovar 2/race 3 strain isolated from potato in Europe.</title>
        <authorList>
            <person name="Boucher C."/>
            <person name="Carrere S."/>
            <person name="Dossat C."/>
            <person name="Elbaz M."/>
            <person name="Genin S."/>
            <person name="Gouzy J."/>
            <person name="Prior P."/>
            <person name="Segurens B."/>
            <person name="Wincker P."/>
        </authorList>
    </citation>
    <scope>NUCLEOTIDE SEQUENCE</scope>
    <source>
        <strain evidence="1">IPO1609</strain>
    </source>
</reference>
<evidence type="ECO:0000313" key="2">
    <source>
        <dbReference type="Proteomes" id="UP000053470"/>
    </source>
</evidence>
<dbReference type="RefSeq" id="WP_003264896.1">
    <property type="nucleotide sequence ID" value="NZ_LN651281.1"/>
</dbReference>
<accession>A0A7U7JEX8</accession>
<dbReference type="Proteomes" id="UP000053470">
    <property type="component" value="Unassembled WGS sequence"/>
</dbReference>
<keyword evidence="2" id="KW-1185">Reference proteome</keyword>
<protein>
    <submittedName>
        <fullName evidence="1">Probable transcription regulator protein</fullName>
    </submittedName>
</protein>
<dbReference type="AlphaFoldDB" id="A0A7U7JEX8"/>
<gene>
    <name evidence="1" type="ORF">RSIPO_04271</name>
</gene>
<evidence type="ECO:0000313" key="1">
    <source>
        <dbReference type="EMBL" id="CEJ17575.1"/>
    </source>
</evidence>
<dbReference type="InterPro" id="IPR019238">
    <property type="entry name" value="AbiEi_2"/>
</dbReference>
<dbReference type="Pfam" id="PF09952">
    <property type="entry name" value="AbiEi_2"/>
    <property type="match status" value="1"/>
</dbReference>